<reference evidence="1" key="1">
    <citation type="journal article" date="2022" name="bioRxiv">
        <title>Population genetic analysis of Ophidiomyces ophidiicola, the causative agent of snake fungal disease, indicates recent introductions to the USA.</title>
        <authorList>
            <person name="Ladner J.T."/>
            <person name="Palmer J.M."/>
            <person name="Ettinger C.L."/>
            <person name="Stajich J.E."/>
            <person name="Farrell T.M."/>
            <person name="Glorioso B.M."/>
            <person name="Lawson B."/>
            <person name="Price S.J."/>
            <person name="Stengle A.G."/>
            <person name="Grear D.A."/>
            <person name="Lorch J.M."/>
        </authorList>
    </citation>
    <scope>NUCLEOTIDE SEQUENCE</scope>
    <source>
        <strain evidence="1">NWHC 24266-5</strain>
    </source>
</reference>
<organism evidence="1">
    <name type="scientific">Ophidiomyces ophidiicola</name>
    <dbReference type="NCBI Taxonomy" id="1387563"/>
    <lineage>
        <taxon>Eukaryota</taxon>
        <taxon>Fungi</taxon>
        <taxon>Dikarya</taxon>
        <taxon>Ascomycota</taxon>
        <taxon>Pezizomycotina</taxon>
        <taxon>Eurotiomycetes</taxon>
        <taxon>Eurotiomycetidae</taxon>
        <taxon>Onygenales</taxon>
        <taxon>Onygenaceae</taxon>
        <taxon>Ophidiomyces</taxon>
    </lineage>
</organism>
<evidence type="ECO:0000313" key="1">
    <source>
        <dbReference type="EMBL" id="KAI2387542.1"/>
    </source>
</evidence>
<gene>
    <name evidence="1" type="ORF">LOY88_003032</name>
</gene>
<sequence length="533" mass="57840">MAPLQGSAMSYLSLVLALCGAATALPGGLPAGDVATQLAFERMTIVNKTFCGEKEYDYLGMAGYGTLPHDAVDRFGDTIGGIGSGLVIGQGSWTRRENGSYEGVAWASQDRGWNTNGTLNVQARIHQFEVKYTPVFNATPSTPSAPNLQIKYVNTILLKAPDATPITGLDADEIDSIMYPGFPPMPGATVKGNGFGGPGIGGRRISMDLEGIALDSIGTFWVSDEYGPYLYQFSRTGLLIQAVAPPMAYLPRRNGQVSFSAASPPSYDPDRKPQPVAPETGRNNNQGLEGLTICSDYQTMYAMMQSGMNQEGGPSRQHSRQARLLKYKLDGTRPPTYEGEWIVTLPMYTDAEGKQTVAAQSEINCLPTGDVAILTRDGGAGRGQRRTRSVFRHIDILSGFGHATNIKSWNFDKTGGAIASDKGELKFGLKALDYCPWIDINSDDQLARFGLHNGGAQDAQLLSEKWESLVLMPLKKEDWTGQAGPDKKEYLLFTMSDNDFVTQNGRLNNGQFVYQDKSGCNVDTQVLVFRVAM</sequence>
<accession>A0ACB8UXB7</accession>
<dbReference type="EMBL" id="JALBCA010000038">
    <property type="protein sequence ID" value="KAI2387542.1"/>
    <property type="molecule type" value="Genomic_DNA"/>
</dbReference>
<name>A0ACB8UXB7_9EURO</name>
<proteinExistence type="predicted"/>
<comment type="caution">
    <text evidence="1">The sequence shown here is derived from an EMBL/GenBank/DDBJ whole genome shotgun (WGS) entry which is preliminary data.</text>
</comment>
<protein>
    <submittedName>
        <fullName evidence="1">Uncharacterized protein</fullName>
    </submittedName>
</protein>